<evidence type="ECO:0000313" key="2">
    <source>
        <dbReference type="EMBL" id="CAE8633671.1"/>
    </source>
</evidence>
<name>A0A813H760_POLGL</name>
<reference evidence="2" key="1">
    <citation type="submission" date="2021-02" db="EMBL/GenBank/DDBJ databases">
        <authorList>
            <person name="Dougan E. K."/>
            <person name="Rhodes N."/>
            <person name="Thang M."/>
            <person name="Chan C."/>
        </authorList>
    </citation>
    <scope>NUCLEOTIDE SEQUENCE</scope>
</reference>
<comment type="caution">
    <text evidence="2">The sequence shown here is derived from an EMBL/GenBank/DDBJ whole genome shotgun (WGS) entry which is preliminary data.</text>
</comment>
<evidence type="ECO:0000256" key="1">
    <source>
        <dbReference type="SAM" id="MobiDB-lite"/>
    </source>
</evidence>
<feature type="region of interest" description="Disordered" evidence="1">
    <location>
        <begin position="115"/>
        <end position="139"/>
    </location>
</feature>
<keyword evidence="3" id="KW-1185">Reference proteome</keyword>
<dbReference type="EMBL" id="CAJNNV010030827">
    <property type="protein sequence ID" value="CAE8633671.1"/>
    <property type="molecule type" value="Genomic_DNA"/>
</dbReference>
<proteinExistence type="predicted"/>
<evidence type="ECO:0000313" key="3">
    <source>
        <dbReference type="Proteomes" id="UP000654075"/>
    </source>
</evidence>
<feature type="compositionally biased region" description="Low complexity" evidence="1">
    <location>
        <begin position="121"/>
        <end position="139"/>
    </location>
</feature>
<sequence length="139" mass="14810">MGPALVEDQLKALRCWREIARGGEEEDRQSNDGEVALAGVPAVELPEASSLPDSTWIVSVGKNGRSMTLHLLGNCWRRPGIHFKLYTILPGDAAGDRLQPTGDYSKVCRDCFPQTGKGKVSSGSEGSSSSTSDSSESEA</sequence>
<organism evidence="2 3">
    <name type="scientific">Polarella glacialis</name>
    <name type="common">Dinoflagellate</name>
    <dbReference type="NCBI Taxonomy" id="89957"/>
    <lineage>
        <taxon>Eukaryota</taxon>
        <taxon>Sar</taxon>
        <taxon>Alveolata</taxon>
        <taxon>Dinophyceae</taxon>
        <taxon>Suessiales</taxon>
        <taxon>Suessiaceae</taxon>
        <taxon>Polarella</taxon>
    </lineage>
</organism>
<dbReference type="AlphaFoldDB" id="A0A813H760"/>
<gene>
    <name evidence="2" type="ORF">PGLA1383_LOCUS49494</name>
</gene>
<accession>A0A813H760</accession>
<dbReference type="Proteomes" id="UP000654075">
    <property type="component" value="Unassembled WGS sequence"/>
</dbReference>
<protein>
    <submittedName>
        <fullName evidence="2">Uncharacterized protein</fullName>
    </submittedName>
</protein>